<dbReference type="EnsemblMetazoa" id="CLYHEMT018322.1">
    <property type="protein sequence ID" value="CLYHEMP018322.1"/>
    <property type="gene ID" value="CLYHEMG018322"/>
</dbReference>
<dbReference type="SUPFAM" id="SSF57302">
    <property type="entry name" value="Snake toxin-like"/>
    <property type="match status" value="1"/>
</dbReference>
<name>A0A7M5X647_9CNID</name>
<feature type="signal peptide" evidence="2">
    <location>
        <begin position="1"/>
        <end position="22"/>
    </location>
</feature>
<keyword evidence="1" id="KW-1133">Transmembrane helix</keyword>
<keyword evidence="1" id="KW-0812">Transmembrane</keyword>
<evidence type="ECO:0000256" key="1">
    <source>
        <dbReference type="SAM" id="Phobius"/>
    </source>
</evidence>
<keyword evidence="4" id="KW-1185">Reference proteome</keyword>
<evidence type="ECO:0000313" key="4">
    <source>
        <dbReference type="Proteomes" id="UP000594262"/>
    </source>
</evidence>
<protein>
    <submittedName>
        <fullName evidence="3">Uncharacterized protein</fullName>
    </submittedName>
</protein>
<evidence type="ECO:0000313" key="3">
    <source>
        <dbReference type="EnsemblMetazoa" id="CLYHEMP018322.1"/>
    </source>
</evidence>
<keyword evidence="1" id="KW-0472">Membrane</keyword>
<feature type="chain" id="PRO_5029691672" evidence="2">
    <location>
        <begin position="23"/>
        <end position="164"/>
    </location>
</feature>
<accession>A0A7M5X647</accession>
<reference evidence="3" key="1">
    <citation type="submission" date="2021-01" db="UniProtKB">
        <authorList>
            <consortium name="EnsemblMetazoa"/>
        </authorList>
    </citation>
    <scope>IDENTIFICATION</scope>
</reference>
<dbReference type="Proteomes" id="UP000594262">
    <property type="component" value="Unplaced"/>
</dbReference>
<dbReference type="InterPro" id="IPR045860">
    <property type="entry name" value="Snake_toxin-like_sf"/>
</dbReference>
<organism evidence="3 4">
    <name type="scientific">Clytia hemisphaerica</name>
    <dbReference type="NCBI Taxonomy" id="252671"/>
    <lineage>
        <taxon>Eukaryota</taxon>
        <taxon>Metazoa</taxon>
        <taxon>Cnidaria</taxon>
        <taxon>Hydrozoa</taxon>
        <taxon>Hydroidolina</taxon>
        <taxon>Leptothecata</taxon>
        <taxon>Obeliida</taxon>
        <taxon>Clytiidae</taxon>
        <taxon>Clytia</taxon>
    </lineage>
</organism>
<dbReference type="AlphaFoldDB" id="A0A7M5X647"/>
<feature type="transmembrane region" description="Helical" evidence="1">
    <location>
        <begin position="147"/>
        <end position="163"/>
    </location>
</feature>
<evidence type="ECO:0000256" key="2">
    <source>
        <dbReference type="SAM" id="SignalP"/>
    </source>
</evidence>
<proteinExistence type="predicted"/>
<keyword evidence="2" id="KW-0732">Signal</keyword>
<sequence>MDKIQEYFKILFWLTFITDSLSIECYECSGTHTYCNNSRKTTTCDGPQYSCLLSSSTTRVQVIKNGALGNEILTSVTKSCGVETQSSYCKDKQDMDPNMLLCQTNWCYKDFCNFDLKDIKKGAKIQTNQVDPYGWHKTSGAAPIKKYTVILVWSLLVVLLLIYF</sequence>